<feature type="domain" description="BioF2-like acetyltransferase" evidence="1">
    <location>
        <begin position="169"/>
        <end position="304"/>
    </location>
</feature>
<dbReference type="Pfam" id="PF13480">
    <property type="entry name" value="Acetyltransf_6"/>
    <property type="match status" value="1"/>
</dbReference>
<comment type="caution">
    <text evidence="2">The sequence shown here is derived from an EMBL/GenBank/DDBJ whole genome shotgun (WGS) entry which is preliminary data.</text>
</comment>
<sequence>MYYFCNVKRIEVRIYSENEELPHLLEGNFFHSLELFQIGEKVPSDTPIMAVATQEGRVVGQMLAMIHRRHILIPPFIYIHAHVHGEGAYLDEETAEATFPTLLHAMTRELARRHTLYIEFSEIQKKMFGYRHFRRTGYYPIAWQEVYNSLHSKTPEERLTDKAKMQIEAAERKGLKCHSTSDENEVEKFYQLYRNFYKMKPRRYVPPREYFEQISKSCEAKVFVTTYDKKRLGIKKASYENKILGGCTLAFSNSDAYLWHLASLRKSYRYLHPDTLTVWHAIQYAHQRGFKHLHFMDVGLPWKRNPYREFIRSFGGKPVAKYRWFRCNIGIINRLMKWIYKL</sequence>
<dbReference type="AlphaFoldDB" id="A0A6G1VQC8"/>
<evidence type="ECO:0000259" key="1">
    <source>
        <dbReference type="Pfam" id="PF13480"/>
    </source>
</evidence>
<dbReference type="InterPro" id="IPR038740">
    <property type="entry name" value="BioF2-like_GNAT_dom"/>
</dbReference>
<dbReference type="InterPro" id="IPR050644">
    <property type="entry name" value="PG_Glycine_Bridge_Synth"/>
</dbReference>
<keyword evidence="2" id="KW-0808">Transferase</keyword>
<evidence type="ECO:0000313" key="2">
    <source>
        <dbReference type="EMBL" id="MQP15776.1"/>
    </source>
</evidence>
<dbReference type="PANTHER" id="PTHR36174:SF1">
    <property type="entry name" value="LIPID II:GLYCINE GLYCYLTRANSFERASE"/>
    <property type="match status" value="1"/>
</dbReference>
<reference evidence="2 3" key="1">
    <citation type="submission" date="2019-09" db="EMBL/GenBank/DDBJ databases">
        <title>Distinct polysaccharide growth profiles of human intestinal Prevotella copri isolates.</title>
        <authorList>
            <person name="Fehlner-Peach H."/>
            <person name="Magnabosco C."/>
            <person name="Raghavan V."/>
            <person name="Scher J.U."/>
            <person name="Tett A."/>
            <person name="Cox L.M."/>
            <person name="Gottsegen C."/>
            <person name="Watters A."/>
            <person name="Wiltshire- Gordon J.D."/>
            <person name="Segata N."/>
            <person name="Bonneau R."/>
            <person name="Littman D.R."/>
        </authorList>
    </citation>
    <scope>NUCLEOTIDE SEQUENCE [LARGE SCALE GENOMIC DNA]</scope>
    <source>
        <strain evidence="3">iAA917</strain>
    </source>
</reference>
<dbReference type="GO" id="GO:0016740">
    <property type="term" value="F:transferase activity"/>
    <property type="evidence" value="ECO:0007669"/>
    <property type="project" value="UniProtKB-KW"/>
</dbReference>
<name>A0A6G1VQC8_9BACT</name>
<evidence type="ECO:0000313" key="3">
    <source>
        <dbReference type="Proteomes" id="UP000477980"/>
    </source>
</evidence>
<protein>
    <submittedName>
        <fullName evidence="2">GNAT family N-acetyltransferase</fullName>
    </submittedName>
</protein>
<dbReference type="EMBL" id="VZAH01000158">
    <property type="protein sequence ID" value="MQP15776.1"/>
    <property type="molecule type" value="Genomic_DNA"/>
</dbReference>
<dbReference type="InterPro" id="IPR016181">
    <property type="entry name" value="Acyl_CoA_acyltransferase"/>
</dbReference>
<accession>A0A6G1VQC8</accession>
<dbReference type="PANTHER" id="PTHR36174">
    <property type="entry name" value="LIPID II:GLYCINE GLYCYLTRANSFERASE"/>
    <property type="match status" value="1"/>
</dbReference>
<organism evidence="2 3">
    <name type="scientific">Segatella copri</name>
    <dbReference type="NCBI Taxonomy" id="165179"/>
    <lineage>
        <taxon>Bacteria</taxon>
        <taxon>Pseudomonadati</taxon>
        <taxon>Bacteroidota</taxon>
        <taxon>Bacteroidia</taxon>
        <taxon>Bacteroidales</taxon>
        <taxon>Prevotellaceae</taxon>
        <taxon>Segatella</taxon>
    </lineage>
</organism>
<dbReference type="SUPFAM" id="SSF55729">
    <property type="entry name" value="Acyl-CoA N-acyltransferases (Nat)"/>
    <property type="match status" value="1"/>
</dbReference>
<gene>
    <name evidence="2" type="ORF">F7D25_15515</name>
</gene>
<proteinExistence type="predicted"/>
<dbReference type="Proteomes" id="UP000477980">
    <property type="component" value="Unassembled WGS sequence"/>
</dbReference>
<dbReference type="Gene3D" id="3.40.630.30">
    <property type="match status" value="1"/>
</dbReference>